<protein>
    <recommendedName>
        <fullName evidence="3">Extracellular solute-binding protein family 1</fullName>
    </recommendedName>
</protein>
<dbReference type="Proteomes" id="UP000176493">
    <property type="component" value="Unassembled WGS sequence"/>
</dbReference>
<name>A0A1G2MDI5_9BACT</name>
<reference evidence="1 2" key="1">
    <citation type="journal article" date="2016" name="Nat. Commun.">
        <title>Thousands of microbial genomes shed light on interconnected biogeochemical processes in an aquifer system.</title>
        <authorList>
            <person name="Anantharaman K."/>
            <person name="Brown C.T."/>
            <person name="Hug L.A."/>
            <person name="Sharon I."/>
            <person name="Castelle C.J."/>
            <person name="Probst A.J."/>
            <person name="Thomas B.C."/>
            <person name="Singh A."/>
            <person name="Wilkins M.J."/>
            <person name="Karaoz U."/>
            <person name="Brodie E.L."/>
            <person name="Williams K.H."/>
            <person name="Hubbard S.S."/>
            <person name="Banfield J.F."/>
        </authorList>
    </citation>
    <scope>NUCLEOTIDE SEQUENCE [LARGE SCALE GENOMIC DNA]</scope>
</reference>
<dbReference type="AlphaFoldDB" id="A0A1G2MDI5"/>
<dbReference type="EMBL" id="MHRJ01000053">
    <property type="protein sequence ID" value="OHA21061.1"/>
    <property type="molecule type" value="Genomic_DNA"/>
</dbReference>
<evidence type="ECO:0000313" key="2">
    <source>
        <dbReference type="Proteomes" id="UP000176493"/>
    </source>
</evidence>
<evidence type="ECO:0000313" key="1">
    <source>
        <dbReference type="EMBL" id="OHA21061.1"/>
    </source>
</evidence>
<dbReference type="SUPFAM" id="SSF53850">
    <property type="entry name" value="Periplasmic binding protein-like II"/>
    <property type="match status" value="1"/>
</dbReference>
<comment type="caution">
    <text evidence="1">The sequence shown here is derived from an EMBL/GenBank/DDBJ whole genome shotgun (WGS) entry which is preliminary data.</text>
</comment>
<dbReference type="InterPro" id="IPR006059">
    <property type="entry name" value="SBP"/>
</dbReference>
<proteinExistence type="predicted"/>
<accession>A0A1G2MDI5</accession>
<gene>
    <name evidence="1" type="ORF">A2W52_03080</name>
</gene>
<organism evidence="1 2">
    <name type="scientific">Candidatus Taylorbacteria bacterium RIFCSPHIGHO2_02_49_25</name>
    <dbReference type="NCBI Taxonomy" id="1802305"/>
    <lineage>
        <taxon>Bacteria</taxon>
        <taxon>Candidatus Tayloriibacteriota</taxon>
    </lineage>
</organism>
<dbReference type="Pfam" id="PF01547">
    <property type="entry name" value="SBP_bac_1"/>
    <property type="match status" value="1"/>
</dbReference>
<sequence length="418" mass="46126">MNSFQIIVLGIFAFFIVAGLAAVSIVKQNAGPQATTIVMWGSVDRGIVDDVIKGTINSNIIRVLYWELPESMLDKELVEALAIGRGPDMLLLPLNLLTRHKNKLQVIPFSAYAERLFKDTFIQEGDLFLSPGGIYALPFLLDPLVMYFNRDLLDEINMALPPKFWDEFISLAKDLTLRDEEGNISRSAVALGEYRNINHAREILAILLMQNGNPIVKKGARGNEAALNKAGASSVLDFYTEFANPRKPVYSWNRSLPSSRNAFLSAKMGVYFGFGSEYENLRKSNPNLNFDLAPFPTPRNANIAITYGKLTGVAILRTSSKKSVGLQVALTLASARGLSFLRAKTGLPPVHRGLLTIKPTDVFGAIMHESAFRARGFLDPDPKVSAEVFKNMIESVTSGRARSREAIQTAQTELQEAM</sequence>
<dbReference type="PANTHER" id="PTHR43649">
    <property type="entry name" value="ARABINOSE-BINDING PROTEIN-RELATED"/>
    <property type="match status" value="1"/>
</dbReference>
<evidence type="ECO:0008006" key="3">
    <source>
        <dbReference type="Google" id="ProtNLM"/>
    </source>
</evidence>
<dbReference type="InterPro" id="IPR050490">
    <property type="entry name" value="Bact_solute-bd_prot1"/>
</dbReference>
<dbReference type="Gene3D" id="3.40.190.10">
    <property type="entry name" value="Periplasmic binding protein-like II"/>
    <property type="match status" value="1"/>
</dbReference>